<dbReference type="SUPFAM" id="SSF53335">
    <property type="entry name" value="S-adenosyl-L-methionine-dependent methyltransferases"/>
    <property type="match status" value="1"/>
</dbReference>
<evidence type="ECO:0008006" key="3">
    <source>
        <dbReference type="Google" id="ProtNLM"/>
    </source>
</evidence>
<dbReference type="GO" id="GO:0008990">
    <property type="term" value="F:rRNA (guanine-N2-)-methyltransferase activity"/>
    <property type="evidence" value="ECO:0007669"/>
    <property type="project" value="InterPro"/>
</dbReference>
<dbReference type="STRING" id="706434.HMPREF9429_01482"/>
<dbReference type="InterPro" id="IPR007536">
    <property type="entry name" value="16SrRNA_methylTrfase_J"/>
</dbReference>
<reference evidence="1 2" key="1">
    <citation type="submission" date="2010-08" db="EMBL/GenBank/DDBJ databases">
        <authorList>
            <person name="Weinstock G."/>
            <person name="Sodergren E."/>
            <person name="Clifton S."/>
            <person name="Fulton L."/>
            <person name="Fulton B."/>
            <person name="Courtney L."/>
            <person name="Fronick C."/>
            <person name="Harrison M."/>
            <person name="Strong C."/>
            <person name="Farmer C."/>
            <person name="Delahaunty K."/>
            <person name="Markovic C."/>
            <person name="Hall O."/>
            <person name="Minx P."/>
            <person name="Tomlinson C."/>
            <person name="Mitreva M."/>
            <person name="Hou S."/>
            <person name="Chen J."/>
            <person name="Wollam A."/>
            <person name="Pepin K.H."/>
            <person name="Johnson M."/>
            <person name="Bhonagiri V."/>
            <person name="Zhang X."/>
            <person name="Suruliraj S."/>
            <person name="Warren W."/>
            <person name="Chinwalla A."/>
            <person name="Mardis E.R."/>
            <person name="Wilson R.K."/>
        </authorList>
    </citation>
    <scope>NUCLEOTIDE SEQUENCE [LARGE SCALE GENOMIC DNA]</scope>
    <source>
        <strain evidence="1 2">F0359</strain>
    </source>
</reference>
<dbReference type="Gene3D" id="3.40.50.150">
    <property type="entry name" value="Vaccinia Virus protein VP39"/>
    <property type="match status" value="1"/>
</dbReference>
<sequence length="274" mass="30890">MNWQSYLNGLKMEKMPVYVTTSLKGEVSLKDEAKAWADEVDARFLPRRGRKEEELYNQYENLIIYTNMGPEIRTEGGSHHFHPSMAELRIRQIDSGKGDRFLDAVAATGPVKFLDCTCGLGSDALVASYGLPRGSCVDAVEASPLLARVTAWGFSRYVHERRDVTDALRHIQLSHDTYESVLTSIEDRSYDIIYFDPMFTRPVQESSNFTPLRDVVCHAPLTTDMIDLALCKAGKRVVIKGRDFSELTGKYDNLKVGGGRYSRISYAVLECSRK</sequence>
<dbReference type="InterPro" id="IPR029063">
    <property type="entry name" value="SAM-dependent_MTases_sf"/>
</dbReference>
<gene>
    <name evidence="1" type="ORF">HMPREF9429_01482</name>
</gene>
<dbReference type="Proteomes" id="UP000003195">
    <property type="component" value="Unassembled WGS sequence"/>
</dbReference>
<organism evidence="1 2">
    <name type="scientific">Megasphaera micronuciformis F0359</name>
    <dbReference type="NCBI Taxonomy" id="706434"/>
    <lineage>
        <taxon>Bacteria</taxon>
        <taxon>Bacillati</taxon>
        <taxon>Bacillota</taxon>
        <taxon>Negativicutes</taxon>
        <taxon>Veillonellales</taxon>
        <taxon>Veillonellaceae</taxon>
        <taxon>Megasphaera</taxon>
    </lineage>
</organism>
<proteinExistence type="predicted"/>
<evidence type="ECO:0000313" key="2">
    <source>
        <dbReference type="Proteomes" id="UP000003195"/>
    </source>
</evidence>
<dbReference type="HOGENOM" id="CLU_093128_0_0_9"/>
<protein>
    <recommendedName>
        <fullName evidence="3">SAM-dependent methyltransferase</fullName>
    </recommendedName>
</protein>
<accession>E2ZDH9</accession>
<comment type="caution">
    <text evidence="1">The sequence shown here is derived from an EMBL/GenBank/DDBJ whole genome shotgun (WGS) entry which is preliminary data.</text>
</comment>
<dbReference type="PANTHER" id="PTHR36112:SF1">
    <property type="entry name" value="RIBOSOMAL RNA SMALL SUBUNIT METHYLTRANSFERASE J"/>
    <property type="match status" value="1"/>
</dbReference>
<dbReference type="Pfam" id="PF04445">
    <property type="entry name" value="SAM_MT"/>
    <property type="match status" value="1"/>
</dbReference>
<evidence type="ECO:0000313" key="1">
    <source>
        <dbReference type="EMBL" id="EFQ03541.1"/>
    </source>
</evidence>
<dbReference type="EMBL" id="AECS01000039">
    <property type="protein sequence ID" value="EFQ03541.1"/>
    <property type="molecule type" value="Genomic_DNA"/>
</dbReference>
<name>E2ZDH9_9FIRM</name>
<dbReference type="AlphaFoldDB" id="E2ZDH9"/>
<dbReference type="eggNOG" id="COG2519">
    <property type="taxonomic scope" value="Bacteria"/>
</dbReference>
<keyword evidence="2" id="KW-1185">Reference proteome</keyword>
<dbReference type="PANTHER" id="PTHR36112">
    <property type="entry name" value="RIBOSOMAL RNA SMALL SUBUNIT METHYLTRANSFERASE J"/>
    <property type="match status" value="1"/>
</dbReference>